<keyword evidence="2" id="KW-0067">ATP-binding</keyword>
<feature type="domain" description="ATP-dependent RecD2 DNA helicase OB-fold" evidence="5">
    <location>
        <begin position="12"/>
        <end position="81"/>
    </location>
</feature>
<dbReference type="Pfam" id="PF13245">
    <property type="entry name" value="AAA_19"/>
    <property type="match status" value="1"/>
</dbReference>
<proteinExistence type="inferred from homology"/>
<evidence type="ECO:0000313" key="6">
    <source>
        <dbReference type="EMBL" id="KKN90438.1"/>
    </source>
</evidence>
<dbReference type="Pfam" id="PF13538">
    <property type="entry name" value="UvrD_C_2"/>
    <property type="match status" value="1"/>
</dbReference>
<name>A0A0F9XF45_9ZZZZ</name>
<keyword evidence="1" id="KW-0547">Nucleotide-binding</keyword>
<dbReference type="Gene3D" id="1.10.10.2220">
    <property type="match status" value="1"/>
</dbReference>
<dbReference type="GO" id="GO:0043139">
    <property type="term" value="F:5'-3' DNA helicase activity"/>
    <property type="evidence" value="ECO:0007669"/>
    <property type="project" value="InterPro"/>
</dbReference>
<dbReference type="Pfam" id="PF23139">
    <property type="entry name" value="OB_YrrC"/>
    <property type="match status" value="1"/>
</dbReference>
<dbReference type="GO" id="GO:0005524">
    <property type="term" value="F:ATP binding"/>
    <property type="evidence" value="ECO:0007669"/>
    <property type="project" value="UniProtKB-KW"/>
</dbReference>
<evidence type="ECO:0000259" key="3">
    <source>
        <dbReference type="Pfam" id="PF13538"/>
    </source>
</evidence>
<dbReference type="InterPro" id="IPR027785">
    <property type="entry name" value="UvrD-like_helicase_C"/>
</dbReference>
<dbReference type="InterPro" id="IPR055446">
    <property type="entry name" value="RecD2_N_OB"/>
</dbReference>
<dbReference type="Gene3D" id="1.10.150.20">
    <property type="entry name" value="5' to 3' exonuclease, C-terminal subdomain"/>
    <property type="match status" value="1"/>
</dbReference>
<dbReference type="InterPro" id="IPR010994">
    <property type="entry name" value="RuvA_2-like"/>
</dbReference>
<protein>
    <recommendedName>
        <fullName evidence="7">AAA+ ATPase domain-containing protein</fullName>
    </recommendedName>
</protein>
<dbReference type="GO" id="GO:0009338">
    <property type="term" value="C:exodeoxyribonuclease V complex"/>
    <property type="evidence" value="ECO:0007669"/>
    <property type="project" value="TreeGrafter"/>
</dbReference>
<organism evidence="6">
    <name type="scientific">marine sediment metagenome</name>
    <dbReference type="NCBI Taxonomy" id="412755"/>
    <lineage>
        <taxon>unclassified sequences</taxon>
        <taxon>metagenomes</taxon>
        <taxon>ecological metagenomes</taxon>
    </lineage>
</organism>
<dbReference type="GO" id="GO:0017116">
    <property type="term" value="F:single-stranded DNA helicase activity"/>
    <property type="evidence" value="ECO:0007669"/>
    <property type="project" value="TreeGrafter"/>
</dbReference>
<sequence length="753" mass="82925">MLDESSKNSDTLHVTITAVMHYNEEDGFAIMRAQTIIGEELKILGNYHENPKGQDVIVHGAYEFNETHGDQFRAAYIEPDRPTHPHRIASYLGSIGIPGIGPAIARHITDRFGPTTLGVIDRDPDRLREVPRVKEETIDFLKDNWKGLAAHRDLVLFLIEAGIQVGKVHEIREKLGFKAADSIRRDPYVLCRTISGFGFDRADAIARRFGIDEKSDVRKRALVDSILLEELNQGACGVPRLEVLEKSLMKLQRPTHEVVDFLGGLVRQGHIICEEIDETEIFYLPHVIAIERKLAAQIADLGTGQPRWRHIDADAEIDEQCAMTGFKLGHEQRAAVHTIIENRASVMTGGPGVGKTTTLKTALDILSRYGVKIALCAPTAMAGKRMREMTGRDASTIHSLLEVSGDTGGFKRNADNPVSADLIVADEFSMTDIYLATSLLAAMDQGTSVLFVGDVDQLPSVGPGRVLYDIISSSAIPVSKLTEVFRQGQDSMIIQAAHAINHGEMPPPAPAHIPKSQQDFLFLNKPNPQATQDAIIEMVCERLQNHPLLCDGFDPIRDVLVVSAMKKGEAGVDALNLKLRQRLNPLPAVGSNRRLDIFDNAGKLQVAYGVGDKVMNTVNDTDTGIVNGDIGFITDLDPDGGLLVNFAGHMVEMEGKSLRDLHLAYASTVHKAQGAEARVLIMPVVDQFNHMLQRNLIYTGLTRAKTLGIMVGTQSALHKAISNVDNHQRWSFTGEAIRRHIELQREEDPFLAM</sequence>
<dbReference type="Gene3D" id="2.30.30.940">
    <property type="match status" value="1"/>
</dbReference>
<dbReference type="InterPro" id="IPR006345">
    <property type="entry name" value="RecD2"/>
</dbReference>
<dbReference type="PANTHER" id="PTHR43788">
    <property type="entry name" value="DNA2/NAM7 HELICASE FAMILY MEMBER"/>
    <property type="match status" value="1"/>
</dbReference>
<dbReference type="Gene3D" id="3.40.50.300">
    <property type="entry name" value="P-loop containing nucleotide triphosphate hydrolases"/>
    <property type="match status" value="2"/>
</dbReference>
<dbReference type="GO" id="GO:0003677">
    <property type="term" value="F:DNA binding"/>
    <property type="evidence" value="ECO:0007669"/>
    <property type="project" value="InterPro"/>
</dbReference>
<dbReference type="InterPro" id="IPR027417">
    <property type="entry name" value="P-loop_NTPase"/>
</dbReference>
<evidence type="ECO:0000259" key="5">
    <source>
        <dbReference type="Pfam" id="PF23139"/>
    </source>
</evidence>
<evidence type="ECO:0008006" key="7">
    <source>
        <dbReference type="Google" id="ProtNLM"/>
    </source>
</evidence>
<dbReference type="SUPFAM" id="SSF47781">
    <property type="entry name" value="RuvA domain 2-like"/>
    <property type="match status" value="1"/>
</dbReference>
<dbReference type="GO" id="GO:0006310">
    <property type="term" value="P:DNA recombination"/>
    <property type="evidence" value="ECO:0007669"/>
    <property type="project" value="InterPro"/>
</dbReference>
<dbReference type="HAMAP" id="MF_01488">
    <property type="entry name" value="RecD2"/>
    <property type="match status" value="1"/>
</dbReference>
<reference evidence="6" key="1">
    <citation type="journal article" date="2015" name="Nature">
        <title>Complex archaea that bridge the gap between prokaryotes and eukaryotes.</title>
        <authorList>
            <person name="Spang A."/>
            <person name="Saw J.H."/>
            <person name="Jorgensen S.L."/>
            <person name="Zaremba-Niedzwiedzka K."/>
            <person name="Martijn J."/>
            <person name="Lind A.E."/>
            <person name="van Eijk R."/>
            <person name="Schleper C."/>
            <person name="Guy L."/>
            <person name="Ettema T.J."/>
        </authorList>
    </citation>
    <scope>NUCLEOTIDE SEQUENCE</scope>
</reference>
<accession>A0A0F9XF45</accession>
<dbReference type="CDD" id="cd18809">
    <property type="entry name" value="SF1_C_RecD"/>
    <property type="match status" value="1"/>
</dbReference>
<evidence type="ECO:0000256" key="2">
    <source>
        <dbReference type="ARBA" id="ARBA00022840"/>
    </source>
</evidence>
<feature type="domain" description="ATP-dependent RecD2 DNA helicase-like helix-hairpin-helix" evidence="4">
    <location>
        <begin position="151"/>
        <end position="236"/>
    </location>
</feature>
<dbReference type="EMBL" id="LAZR01000110">
    <property type="protein sequence ID" value="KKN90438.1"/>
    <property type="molecule type" value="Genomic_DNA"/>
</dbReference>
<dbReference type="InterPro" id="IPR050534">
    <property type="entry name" value="Coronavir_polyprotein_1ab"/>
</dbReference>
<dbReference type="AlphaFoldDB" id="A0A0F9XF45"/>
<dbReference type="CDD" id="cd17933">
    <property type="entry name" value="DEXSc_RecD-like"/>
    <property type="match status" value="1"/>
</dbReference>
<evidence type="ECO:0000256" key="1">
    <source>
        <dbReference type="ARBA" id="ARBA00022741"/>
    </source>
</evidence>
<gene>
    <name evidence="6" type="ORF">LCGC14_0228070</name>
</gene>
<evidence type="ECO:0000259" key="4">
    <source>
        <dbReference type="Pfam" id="PF14490"/>
    </source>
</evidence>
<feature type="domain" description="UvrD-like helicase C-terminal" evidence="3">
    <location>
        <begin position="663"/>
        <end position="708"/>
    </location>
</feature>
<dbReference type="InterPro" id="IPR029493">
    <property type="entry name" value="RecD2-like_HHH"/>
</dbReference>
<dbReference type="Pfam" id="PF14490">
    <property type="entry name" value="HHH_RecD2"/>
    <property type="match status" value="1"/>
</dbReference>
<comment type="caution">
    <text evidence="6">The sequence shown here is derived from an EMBL/GenBank/DDBJ whole genome shotgun (WGS) entry which is preliminary data.</text>
</comment>
<dbReference type="PANTHER" id="PTHR43788:SF6">
    <property type="entry name" value="DNA HELICASE B"/>
    <property type="match status" value="1"/>
</dbReference>
<dbReference type="SUPFAM" id="SSF52540">
    <property type="entry name" value="P-loop containing nucleoside triphosphate hydrolases"/>
    <property type="match status" value="1"/>
</dbReference>